<accession>A0A9W6SIQ6</accession>
<dbReference type="EMBL" id="BSTX01000001">
    <property type="protein sequence ID" value="GLZ76562.1"/>
    <property type="molecule type" value="Genomic_DNA"/>
</dbReference>
<feature type="compositionally biased region" description="Basic and acidic residues" evidence="1">
    <location>
        <begin position="54"/>
        <end position="63"/>
    </location>
</feature>
<dbReference type="Proteomes" id="UP001165079">
    <property type="component" value="Unassembled WGS sequence"/>
</dbReference>
<sequence length="69" mass="7579">MPEPCPRWTLAPIPPLPLIGPATGIASGDLPGRVEAYPGRMLTRRTRARPATPWRDHARDRPIPRGFGS</sequence>
<evidence type="ECO:0000256" key="1">
    <source>
        <dbReference type="SAM" id="MobiDB-lite"/>
    </source>
</evidence>
<keyword evidence="3" id="KW-1185">Reference proteome</keyword>
<evidence type="ECO:0000313" key="3">
    <source>
        <dbReference type="Proteomes" id="UP001165079"/>
    </source>
</evidence>
<name>A0A9W6SIQ6_9ACTN</name>
<evidence type="ECO:0000313" key="2">
    <source>
        <dbReference type="EMBL" id="GLZ76562.1"/>
    </source>
</evidence>
<organism evidence="2 3">
    <name type="scientific">Actinorhabdospora filicis</name>
    <dbReference type="NCBI Taxonomy" id="1785913"/>
    <lineage>
        <taxon>Bacteria</taxon>
        <taxon>Bacillati</taxon>
        <taxon>Actinomycetota</taxon>
        <taxon>Actinomycetes</taxon>
        <taxon>Micromonosporales</taxon>
        <taxon>Micromonosporaceae</taxon>
        <taxon>Actinorhabdospora</taxon>
    </lineage>
</organism>
<protein>
    <submittedName>
        <fullName evidence="2">Uncharacterized protein</fullName>
    </submittedName>
</protein>
<dbReference type="AlphaFoldDB" id="A0A9W6SIQ6"/>
<comment type="caution">
    <text evidence="2">The sequence shown here is derived from an EMBL/GenBank/DDBJ whole genome shotgun (WGS) entry which is preliminary data.</text>
</comment>
<reference evidence="2" key="1">
    <citation type="submission" date="2023-03" db="EMBL/GenBank/DDBJ databases">
        <title>Actinorhabdospora filicis NBRC 111898.</title>
        <authorList>
            <person name="Ichikawa N."/>
            <person name="Sato H."/>
            <person name="Tonouchi N."/>
        </authorList>
    </citation>
    <scope>NUCLEOTIDE SEQUENCE</scope>
    <source>
        <strain evidence="2">NBRC 111898</strain>
    </source>
</reference>
<feature type="region of interest" description="Disordered" evidence="1">
    <location>
        <begin position="22"/>
        <end position="69"/>
    </location>
</feature>
<gene>
    <name evidence="2" type="ORF">Afil01_13690</name>
</gene>
<proteinExistence type="predicted"/>